<keyword evidence="1" id="KW-0472">Membrane</keyword>
<comment type="caution">
    <text evidence="2">The sequence shown here is derived from an EMBL/GenBank/DDBJ whole genome shotgun (WGS) entry which is preliminary data.</text>
</comment>
<feature type="transmembrane region" description="Helical" evidence="1">
    <location>
        <begin position="21"/>
        <end position="38"/>
    </location>
</feature>
<keyword evidence="1" id="KW-0812">Transmembrane</keyword>
<evidence type="ECO:0008006" key="4">
    <source>
        <dbReference type="Google" id="ProtNLM"/>
    </source>
</evidence>
<organism evidence="2 3">
    <name type="scientific">Enterococcus faecium</name>
    <name type="common">Streptococcus faecium</name>
    <dbReference type="NCBI Taxonomy" id="1352"/>
    <lineage>
        <taxon>Bacteria</taxon>
        <taxon>Bacillati</taxon>
        <taxon>Bacillota</taxon>
        <taxon>Bacilli</taxon>
        <taxon>Lactobacillales</taxon>
        <taxon>Enterococcaceae</taxon>
        <taxon>Enterococcus</taxon>
    </lineage>
</organism>
<dbReference type="AlphaFoldDB" id="A0A242BJ84"/>
<gene>
    <name evidence="2" type="ORF">A5810_001469</name>
</gene>
<feature type="transmembrane region" description="Helical" evidence="1">
    <location>
        <begin position="165"/>
        <end position="187"/>
    </location>
</feature>
<protein>
    <recommendedName>
        <fullName evidence="4">ABC transporter permease</fullName>
    </recommendedName>
</protein>
<proteinExistence type="predicted"/>
<dbReference type="EMBL" id="NGKW01000002">
    <property type="protein sequence ID" value="OTN95220.1"/>
    <property type="molecule type" value="Genomic_DNA"/>
</dbReference>
<feature type="transmembrane region" description="Helical" evidence="1">
    <location>
        <begin position="133"/>
        <end position="153"/>
    </location>
</feature>
<sequence>MVISIKKYVGLNIKELVKNGLFLLGILAAIGPAFAIYYCIKELGGAESFNIKHVSNFFVMLGFLFAVIQPLYLIGRDFTSKTITLVNNSQENRKNYFISNLIIGSLIGIIFSGIGVGFLLFAKKHGVTGNLDVEFLISFILNFIMVVLIYYLIGYFMFTLNIGAPVIYVALSILLLFLPNILTNIIAMNPDSLFSKIVEILPFYSLPMVAASKVLTITQEVVAFLVTILMIGMVYISNGRYEA</sequence>
<dbReference type="Proteomes" id="UP000194885">
    <property type="component" value="Unassembled WGS sequence"/>
</dbReference>
<evidence type="ECO:0000313" key="3">
    <source>
        <dbReference type="Proteomes" id="UP000194885"/>
    </source>
</evidence>
<feature type="transmembrane region" description="Helical" evidence="1">
    <location>
        <begin position="96"/>
        <end position="121"/>
    </location>
</feature>
<feature type="transmembrane region" description="Helical" evidence="1">
    <location>
        <begin position="58"/>
        <end position="75"/>
    </location>
</feature>
<reference evidence="2 3" key="1">
    <citation type="submission" date="2017-05" db="EMBL/GenBank/DDBJ databases">
        <title>The Genome Sequence of Enterococcus faecium 7H8_DIV0219.</title>
        <authorList>
            <consortium name="The Broad Institute Genomics Platform"/>
            <consortium name="The Broad Institute Genomic Center for Infectious Diseases"/>
            <person name="Earl A."/>
            <person name="Manson A."/>
            <person name="Schwartman J."/>
            <person name="Gilmore M."/>
            <person name="Abouelleil A."/>
            <person name="Cao P."/>
            <person name="Chapman S."/>
            <person name="Cusick C."/>
            <person name="Shea T."/>
            <person name="Young S."/>
            <person name="Neafsey D."/>
            <person name="Nusbaum C."/>
            <person name="Birren B."/>
        </authorList>
    </citation>
    <scope>NUCLEOTIDE SEQUENCE [LARGE SCALE GENOMIC DNA]</scope>
    <source>
        <strain evidence="2 3">7H8_DIV0219</strain>
    </source>
</reference>
<evidence type="ECO:0000313" key="2">
    <source>
        <dbReference type="EMBL" id="OTN95220.1"/>
    </source>
</evidence>
<evidence type="ECO:0000256" key="1">
    <source>
        <dbReference type="SAM" id="Phobius"/>
    </source>
</evidence>
<accession>A0A242BJ84</accession>
<name>A0A242BJ84_ENTFC</name>
<feature type="transmembrane region" description="Helical" evidence="1">
    <location>
        <begin position="214"/>
        <end position="236"/>
    </location>
</feature>
<dbReference type="RefSeq" id="WP_086323317.1">
    <property type="nucleotide sequence ID" value="NZ_NGKW01000002.1"/>
</dbReference>
<keyword evidence="1" id="KW-1133">Transmembrane helix</keyword>